<dbReference type="GO" id="GO:0005507">
    <property type="term" value="F:copper ion binding"/>
    <property type="evidence" value="ECO:0007669"/>
    <property type="project" value="InterPro"/>
</dbReference>
<keyword evidence="3 7" id="KW-0479">Metal-binding</keyword>
<dbReference type="SUPFAM" id="SSF49503">
    <property type="entry name" value="Cupredoxins"/>
    <property type="match status" value="1"/>
</dbReference>
<feature type="compositionally biased region" description="Pro residues" evidence="8">
    <location>
        <begin position="18"/>
        <end position="46"/>
    </location>
</feature>
<evidence type="ECO:0000259" key="9">
    <source>
        <dbReference type="Pfam" id="PF00127"/>
    </source>
</evidence>
<proteinExistence type="predicted"/>
<evidence type="ECO:0000256" key="2">
    <source>
        <dbReference type="ARBA" id="ARBA00022448"/>
    </source>
</evidence>
<dbReference type="InterPro" id="IPR000923">
    <property type="entry name" value="BlueCu_1"/>
</dbReference>
<feature type="domain" description="Blue (type 1) copper" evidence="9">
    <location>
        <begin position="47"/>
        <end position="129"/>
    </location>
</feature>
<comment type="caution">
    <text evidence="10">The sequence shown here is derived from an EMBL/GenBank/DDBJ whole genome shotgun (WGS) entry which is preliminary data.</text>
</comment>
<dbReference type="InterPro" id="IPR008972">
    <property type="entry name" value="Cupredoxin"/>
</dbReference>
<dbReference type="GO" id="GO:0042597">
    <property type="term" value="C:periplasmic space"/>
    <property type="evidence" value="ECO:0007669"/>
    <property type="project" value="UniProtKB-SubCell"/>
</dbReference>
<dbReference type="InterPro" id="IPR002386">
    <property type="entry name" value="Amicyanin/Pseudoazurin"/>
</dbReference>
<evidence type="ECO:0000256" key="8">
    <source>
        <dbReference type="SAM" id="MobiDB-lite"/>
    </source>
</evidence>
<dbReference type="PANTHER" id="PTHR36507">
    <property type="entry name" value="BLL1555 PROTEIN"/>
    <property type="match status" value="1"/>
</dbReference>
<name>A0A1G2PX87_9BACT</name>
<sequence>MDDMSDSDMEMMDDSVTPTPPPPPTTVTPPPTTTTPPPTPPTPPAPVTVNVSISNFAYVPAELHISPGTTVVWTNNDSAGHTVTSESGIELDSVLLGNGESFSHTFNTSGEFNYLCKPHPWMKGKVIVQ</sequence>
<feature type="binding site" evidence="7">
    <location>
        <position position="119"/>
    </location>
    <ligand>
        <name>Cu cation</name>
        <dbReference type="ChEBI" id="CHEBI:23378"/>
    </ligand>
</feature>
<dbReference type="CDD" id="cd13921">
    <property type="entry name" value="Amicyanin"/>
    <property type="match status" value="1"/>
</dbReference>
<evidence type="ECO:0000256" key="7">
    <source>
        <dbReference type="PIRSR" id="PIRSR602386-1"/>
    </source>
</evidence>
<evidence type="ECO:0000256" key="5">
    <source>
        <dbReference type="ARBA" id="ARBA00022982"/>
    </source>
</evidence>
<dbReference type="GO" id="GO:0009055">
    <property type="term" value="F:electron transfer activity"/>
    <property type="evidence" value="ECO:0007669"/>
    <property type="project" value="InterPro"/>
</dbReference>
<evidence type="ECO:0000313" key="11">
    <source>
        <dbReference type="Proteomes" id="UP000176951"/>
    </source>
</evidence>
<comment type="cofactor">
    <cofactor evidence="7">
        <name>Cu cation</name>
        <dbReference type="ChEBI" id="CHEBI:23378"/>
    </cofactor>
    <text evidence="7">Binds 1 copper ion per subunit.</text>
</comment>
<evidence type="ECO:0000256" key="1">
    <source>
        <dbReference type="ARBA" id="ARBA00004418"/>
    </source>
</evidence>
<dbReference type="Pfam" id="PF00127">
    <property type="entry name" value="Copper-bind"/>
    <property type="match status" value="1"/>
</dbReference>
<dbReference type="PRINTS" id="PR00155">
    <property type="entry name" value="AMICYANIN"/>
</dbReference>
<feature type="binding site" evidence="7">
    <location>
        <position position="116"/>
    </location>
    <ligand>
        <name>Cu cation</name>
        <dbReference type="ChEBI" id="CHEBI:23378"/>
    </ligand>
</feature>
<dbReference type="Gene3D" id="2.60.40.420">
    <property type="entry name" value="Cupredoxins - blue copper proteins"/>
    <property type="match status" value="1"/>
</dbReference>
<evidence type="ECO:0000256" key="4">
    <source>
        <dbReference type="ARBA" id="ARBA00022764"/>
    </source>
</evidence>
<dbReference type="InterPro" id="IPR035668">
    <property type="entry name" value="Amicyanin"/>
</dbReference>
<comment type="subcellular location">
    <subcellularLocation>
        <location evidence="1">Periplasm</location>
    </subcellularLocation>
</comment>
<dbReference type="PANTHER" id="PTHR36507:SF1">
    <property type="entry name" value="BLL1555 PROTEIN"/>
    <property type="match status" value="1"/>
</dbReference>
<dbReference type="Proteomes" id="UP000176951">
    <property type="component" value="Unassembled WGS sequence"/>
</dbReference>
<keyword evidence="2" id="KW-0813">Transport</keyword>
<organism evidence="10 11">
    <name type="scientific">Candidatus Terrybacteria bacterium RIFCSPLOWO2_01_FULL_40_23</name>
    <dbReference type="NCBI Taxonomy" id="1802366"/>
    <lineage>
        <taxon>Bacteria</taxon>
        <taxon>Candidatus Terryibacteriota</taxon>
    </lineage>
</organism>
<gene>
    <name evidence="10" type="ORF">A3A97_04720</name>
</gene>
<keyword evidence="4" id="KW-0574">Periplasm</keyword>
<reference evidence="10 11" key="1">
    <citation type="journal article" date="2016" name="Nat. Commun.">
        <title>Thousands of microbial genomes shed light on interconnected biogeochemical processes in an aquifer system.</title>
        <authorList>
            <person name="Anantharaman K."/>
            <person name="Brown C.T."/>
            <person name="Hug L.A."/>
            <person name="Sharon I."/>
            <person name="Castelle C.J."/>
            <person name="Probst A.J."/>
            <person name="Thomas B.C."/>
            <person name="Singh A."/>
            <person name="Wilkins M.J."/>
            <person name="Karaoz U."/>
            <person name="Brodie E.L."/>
            <person name="Williams K.H."/>
            <person name="Hubbard S.S."/>
            <person name="Banfield J.F."/>
        </authorList>
    </citation>
    <scope>NUCLEOTIDE SEQUENCE [LARGE SCALE GENOMIC DNA]</scope>
</reference>
<protein>
    <recommendedName>
        <fullName evidence="9">Blue (type 1) copper domain-containing protein</fullName>
    </recommendedName>
</protein>
<feature type="region of interest" description="Disordered" evidence="8">
    <location>
        <begin position="1"/>
        <end position="46"/>
    </location>
</feature>
<keyword evidence="5" id="KW-0249">Electron transport</keyword>
<dbReference type="AlphaFoldDB" id="A0A1G2PX87"/>
<evidence type="ECO:0000256" key="6">
    <source>
        <dbReference type="ARBA" id="ARBA00023008"/>
    </source>
</evidence>
<accession>A0A1G2PX87</accession>
<feature type="compositionally biased region" description="Acidic residues" evidence="8">
    <location>
        <begin position="1"/>
        <end position="13"/>
    </location>
</feature>
<evidence type="ECO:0000313" key="10">
    <source>
        <dbReference type="EMBL" id="OHA52231.1"/>
    </source>
</evidence>
<keyword evidence="6 7" id="KW-0186">Copper</keyword>
<feature type="binding site" evidence="7">
    <location>
        <position position="81"/>
    </location>
    <ligand>
        <name>Cu cation</name>
        <dbReference type="ChEBI" id="CHEBI:23378"/>
    </ligand>
</feature>
<dbReference type="InterPro" id="IPR052721">
    <property type="entry name" value="ET_Amicyanin"/>
</dbReference>
<dbReference type="EMBL" id="MHSW01000012">
    <property type="protein sequence ID" value="OHA52231.1"/>
    <property type="molecule type" value="Genomic_DNA"/>
</dbReference>
<evidence type="ECO:0000256" key="3">
    <source>
        <dbReference type="ARBA" id="ARBA00022723"/>
    </source>
</evidence>